<feature type="domain" description="Prephenate dehydratase" evidence="9">
    <location>
        <begin position="2"/>
        <end position="179"/>
    </location>
</feature>
<evidence type="ECO:0000313" key="12">
    <source>
        <dbReference type="Proteomes" id="UP001527099"/>
    </source>
</evidence>
<dbReference type="InterPro" id="IPR045865">
    <property type="entry name" value="ACT-like_dom_sf"/>
</dbReference>
<dbReference type="SUPFAM" id="SSF53850">
    <property type="entry name" value="Periplasmic binding protein-like II"/>
    <property type="match status" value="1"/>
</dbReference>
<evidence type="ECO:0000256" key="8">
    <source>
        <dbReference type="ARBA" id="ARBA00047848"/>
    </source>
</evidence>
<sequence length="273" mass="30238">MKISCLGPRGTFSDEAAHRYYKGSQVDYHMCGTLIEVIEAVADNQADQGFVPIENSIEGSINITLDGIIKHKLMIQAEVIFPVSMHLLVNEGVQVKDVKEIWSIPPALAQCREFVRELKVPTKDFPSTSMAAEAIKKTTRCDVAAVGSEWAGSLFGLDIAVRNIEDFQDNQTRFFVVTKESDSMDFTQKSLLLINPEKEQAGVLSSILNVLSALGINLTWIESRPTKRKLGSYQFFMEVELGGQHPALSKTMTILSTLGHDVRLLGSYNSIKL</sequence>
<evidence type="ECO:0000256" key="3">
    <source>
        <dbReference type="ARBA" id="ARBA00021872"/>
    </source>
</evidence>
<dbReference type="PROSITE" id="PS51171">
    <property type="entry name" value="PREPHENATE_DEHYDR_3"/>
    <property type="match status" value="1"/>
</dbReference>
<keyword evidence="5" id="KW-0057">Aromatic amino acid biosynthesis</keyword>
<reference evidence="11 12" key="1">
    <citation type="submission" date="2022-05" db="EMBL/GenBank/DDBJ databases">
        <title>Genome Sequencing of Bee-Associated Microbes.</title>
        <authorList>
            <person name="Dunlap C."/>
        </authorList>
    </citation>
    <scope>NUCLEOTIDE SEQUENCE [LARGE SCALE GENOMIC DNA]</scope>
    <source>
        <strain evidence="11 12">NRRL B-14421</strain>
    </source>
</reference>
<evidence type="ECO:0000313" key="11">
    <source>
        <dbReference type="EMBL" id="MCY9698046.1"/>
    </source>
</evidence>
<proteinExistence type="predicted"/>
<feature type="domain" description="ACT" evidence="10">
    <location>
        <begin position="192"/>
        <end position="269"/>
    </location>
</feature>
<dbReference type="InterPro" id="IPR001086">
    <property type="entry name" value="Preph_deHydtase"/>
</dbReference>
<evidence type="ECO:0000256" key="5">
    <source>
        <dbReference type="ARBA" id="ARBA00023141"/>
    </source>
</evidence>
<evidence type="ECO:0000259" key="9">
    <source>
        <dbReference type="PROSITE" id="PS51171"/>
    </source>
</evidence>
<dbReference type="CDD" id="cd04905">
    <property type="entry name" value="ACT_CM-PDT"/>
    <property type="match status" value="1"/>
</dbReference>
<dbReference type="RefSeq" id="WP_268618563.1">
    <property type="nucleotide sequence ID" value="NZ_JAMDMX010000189.1"/>
</dbReference>
<evidence type="ECO:0000256" key="7">
    <source>
        <dbReference type="ARBA" id="ARBA00023239"/>
    </source>
</evidence>
<dbReference type="EMBL" id="JAMDMX010000189">
    <property type="protein sequence ID" value="MCY9698046.1"/>
    <property type="molecule type" value="Genomic_DNA"/>
</dbReference>
<dbReference type="GO" id="GO:0004664">
    <property type="term" value="F:prephenate dehydratase activity"/>
    <property type="evidence" value="ECO:0007669"/>
    <property type="project" value="UniProtKB-EC"/>
</dbReference>
<dbReference type="Pfam" id="PF00800">
    <property type="entry name" value="PDT"/>
    <property type="match status" value="1"/>
</dbReference>
<dbReference type="SUPFAM" id="SSF55021">
    <property type="entry name" value="ACT-like"/>
    <property type="match status" value="1"/>
</dbReference>
<evidence type="ECO:0000259" key="10">
    <source>
        <dbReference type="PROSITE" id="PS51671"/>
    </source>
</evidence>
<keyword evidence="4" id="KW-0028">Amino-acid biosynthesis</keyword>
<dbReference type="Gene3D" id="3.40.190.10">
    <property type="entry name" value="Periplasmic binding protein-like II"/>
    <property type="match status" value="2"/>
</dbReference>
<gene>
    <name evidence="11" type="primary">pheA</name>
    <name evidence="11" type="ORF">M5X19_35170</name>
</gene>
<evidence type="ECO:0000256" key="1">
    <source>
        <dbReference type="ARBA" id="ARBA00004741"/>
    </source>
</evidence>
<accession>A0ABT4GPQ1</accession>
<comment type="caution">
    <text evidence="11">The sequence shown here is derived from an EMBL/GenBank/DDBJ whole genome shotgun (WGS) entry which is preliminary data.</text>
</comment>
<protein>
    <recommendedName>
        <fullName evidence="3">Prephenate dehydratase</fullName>
        <ecNumber evidence="2">4.2.1.51</ecNumber>
    </recommendedName>
</protein>
<organism evidence="11 12">
    <name type="scientific">Paenibacillus alginolyticus</name>
    <dbReference type="NCBI Taxonomy" id="59839"/>
    <lineage>
        <taxon>Bacteria</taxon>
        <taxon>Bacillati</taxon>
        <taxon>Bacillota</taxon>
        <taxon>Bacilli</taxon>
        <taxon>Bacillales</taxon>
        <taxon>Paenibacillaceae</taxon>
        <taxon>Paenibacillus</taxon>
    </lineage>
</organism>
<dbReference type="NCBIfam" id="NF008865">
    <property type="entry name" value="PRK11898.1"/>
    <property type="match status" value="1"/>
</dbReference>
<comment type="pathway">
    <text evidence="1">Amino-acid biosynthesis; L-phenylalanine biosynthesis; phenylpyruvate from prephenate: step 1/1.</text>
</comment>
<keyword evidence="12" id="KW-1185">Reference proteome</keyword>
<comment type="catalytic activity">
    <reaction evidence="8">
        <text>prephenate + H(+) = 3-phenylpyruvate + CO2 + H2O</text>
        <dbReference type="Rhea" id="RHEA:21648"/>
        <dbReference type="ChEBI" id="CHEBI:15377"/>
        <dbReference type="ChEBI" id="CHEBI:15378"/>
        <dbReference type="ChEBI" id="CHEBI:16526"/>
        <dbReference type="ChEBI" id="CHEBI:18005"/>
        <dbReference type="ChEBI" id="CHEBI:29934"/>
        <dbReference type="EC" id="4.2.1.51"/>
    </reaction>
</comment>
<dbReference type="PROSITE" id="PS51671">
    <property type="entry name" value="ACT"/>
    <property type="match status" value="1"/>
</dbReference>
<dbReference type="CDD" id="cd13633">
    <property type="entry name" value="PBP2_Sa-PDT_like"/>
    <property type="match status" value="1"/>
</dbReference>
<dbReference type="Proteomes" id="UP001527099">
    <property type="component" value="Unassembled WGS sequence"/>
</dbReference>
<evidence type="ECO:0000256" key="4">
    <source>
        <dbReference type="ARBA" id="ARBA00022605"/>
    </source>
</evidence>
<dbReference type="PANTHER" id="PTHR21022">
    <property type="entry name" value="PREPHENATE DEHYDRATASE P PROTEIN"/>
    <property type="match status" value="1"/>
</dbReference>
<dbReference type="InterPro" id="IPR002912">
    <property type="entry name" value="ACT_dom"/>
</dbReference>
<evidence type="ECO:0000256" key="2">
    <source>
        <dbReference type="ARBA" id="ARBA00013147"/>
    </source>
</evidence>
<dbReference type="EC" id="4.2.1.51" evidence="2"/>
<name>A0ABT4GPQ1_9BACL</name>
<dbReference type="Gene3D" id="3.30.70.260">
    <property type="match status" value="1"/>
</dbReference>
<keyword evidence="6" id="KW-0584">Phenylalanine biosynthesis</keyword>
<keyword evidence="7 11" id="KW-0456">Lyase</keyword>
<evidence type="ECO:0000256" key="6">
    <source>
        <dbReference type="ARBA" id="ARBA00023222"/>
    </source>
</evidence>
<dbReference type="PANTHER" id="PTHR21022:SF19">
    <property type="entry name" value="PREPHENATE DEHYDRATASE-RELATED"/>
    <property type="match status" value="1"/>
</dbReference>